<evidence type="ECO:0008006" key="4">
    <source>
        <dbReference type="Google" id="ProtNLM"/>
    </source>
</evidence>
<reference evidence="3" key="1">
    <citation type="journal article" date="2019" name="Int. J. Syst. Evol. Microbiol.">
        <title>The Global Catalogue of Microorganisms (GCM) 10K type strain sequencing project: providing services to taxonomists for standard genome sequencing and annotation.</title>
        <authorList>
            <consortium name="The Broad Institute Genomics Platform"/>
            <consortium name="The Broad Institute Genome Sequencing Center for Infectious Disease"/>
            <person name="Wu L."/>
            <person name="Ma J."/>
        </authorList>
    </citation>
    <scope>NUCLEOTIDE SEQUENCE [LARGE SCALE GENOMIC DNA]</scope>
    <source>
        <strain evidence="3">KACC 11299</strain>
    </source>
</reference>
<feature type="transmembrane region" description="Helical" evidence="1">
    <location>
        <begin position="72"/>
        <end position="99"/>
    </location>
</feature>
<protein>
    <recommendedName>
        <fullName evidence="4">DUF4129 domain-containing protein</fullName>
    </recommendedName>
</protein>
<gene>
    <name evidence="2" type="ORF">ACFPTP_06625</name>
</gene>
<accession>A0ABW0TV48</accession>
<sequence length="413" mass="47965">MGQSTERDRNRFNLSERLIVEMFPLSYLFIFFLGETGSIMPYVWILISIIAGIISFFLFYNRDYSLGYGAGLALVITAPLLLFNAPLLNVLIFFVYVLWRIQANFNGSRIQGWPFLSVNTIVFVILFFLARLLFAFNSPEVLMKQQIILFLVTSFLYFFIRMISVTVNSRQLGNFKVREAGKVFGYIVGLGALVFVAVFFALDPVRRGIIGVLGFLFGGVLTLFGKSMDPILEFFKSGGEKFIEENMEEPDSGFIDFELQDELHTYGATSSIFEYTSLALTLVILITLAILLMRRKGKKQNVEQLEKYSFSFRGKREKPQVERRLMYDYSSARDEVRKTFEQFEKEAQNYNFSRMHGETVKEWFSRMGWKQNDLILSIYNDVRYGSRTPSEKEHSTFIQEIEQIKKTFFEKEV</sequence>
<comment type="caution">
    <text evidence="2">The sequence shown here is derived from an EMBL/GenBank/DDBJ whole genome shotgun (WGS) entry which is preliminary data.</text>
</comment>
<keyword evidence="1" id="KW-0812">Transmembrane</keyword>
<evidence type="ECO:0000313" key="3">
    <source>
        <dbReference type="Proteomes" id="UP001596071"/>
    </source>
</evidence>
<keyword evidence="1" id="KW-1133">Transmembrane helix</keyword>
<feature type="transmembrane region" description="Helical" evidence="1">
    <location>
        <begin position="111"/>
        <end position="134"/>
    </location>
</feature>
<keyword evidence="3" id="KW-1185">Reference proteome</keyword>
<keyword evidence="1" id="KW-0472">Membrane</keyword>
<feature type="transmembrane region" description="Helical" evidence="1">
    <location>
        <begin position="12"/>
        <end position="33"/>
    </location>
</feature>
<evidence type="ECO:0000313" key="2">
    <source>
        <dbReference type="EMBL" id="MFC5602891.1"/>
    </source>
</evidence>
<feature type="transmembrane region" description="Helical" evidence="1">
    <location>
        <begin position="183"/>
        <end position="202"/>
    </location>
</feature>
<dbReference type="RefSeq" id="WP_381443138.1">
    <property type="nucleotide sequence ID" value="NZ_JBHSNP010000011.1"/>
</dbReference>
<evidence type="ECO:0000256" key="1">
    <source>
        <dbReference type="SAM" id="Phobius"/>
    </source>
</evidence>
<feature type="transmembrane region" description="Helical" evidence="1">
    <location>
        <begin position="146"/>
        <end position="163"/>
    </location>
</feature>
<name>A0ABW0TV48_9BACL</name>
<feature type="transmembrane region" description="Helical" evidence="1">
    <location>
        <begin position="39"/>
        <end position="60"/>
    </location>
</feature>
<dbReference type="Proteomes" id="UP001596071">
    <property type="component" value="Unassembled WGS sequence"/>
</dbReference>
<feature type="transmembrane region" description="Helical" evidence="1">
    <location>
        <begin position="209"/>
        <end position="228"/>
    </location>
</feature>
<feature type="transmembrane region" description="Helical" evidence="1">
    <location>
        <begin position="272"/>
        <end position="292"/>
    </location>
</feature>
<organism evidence="2 3">
    <name type="scientific">Sporosarcina koreensis</name>
    <dbReference type="NCBI Taxonomy" id="334735"/>
    <lineage>
        <taxon>Bacteria</taxon>
        <taxon>Bacillati</taxon>
        <taxon>Bacillota</taxon>
        <taxon>Bacilli</taxon>
        <taxon>Bacillales</taxon>
        <taxon>Caryophanaceae</taxon>
        <taxon>Sporosarcina</taxon>
    </lineage>
</organism>
<proteinExistence type="predicted"/>
<dbReference type="EMBL" id="JBHSNP010000011">
    <property type="protein sequence ID" value="MFC5602891.1"/>
    <property type="molecule type" value="Genomic_DNA"/>
</dbReference>